<feature type="transmembrane region" description="Helical" evidence="7">
    <location>
        <begin position="42"/>
        <end position="61"/>
    </location>
</feature>
<dbReference type="SUPFAM" id="SSF81345">
    <property type="entry name" value="ABC transporter involved in vitamin B12 uptake, BtuC"/>
    <property type="match status" value="1"/>
</dbReference>
<dbReference type="GO" id="GO:0010043">
    <property type="term" value="P:response to zinc ion"/>
    <property type="evidence" value="ECO:0007669"/>
    <property type="project" value="TreeGrafter"/>
</dbReference>
<dbReference type="InterPro" id="IPR001626">
    <property type="entry name" value="ABC_TroCD"/>
</dbReference>
<keyword evidence="9" id="KW-1185">Reference proteome</keyword>
<feature type="transmembrane region" description="Helical" evidence="7">
    <location>
        <begin position="137"/>
        <end position="155"/>
    </location>
</feature>
<feature type="transmembrane region" description="Helical" evidence="7">
    <location>
        <begin position="223"/>
        <end position="241"/>
    </location>
</feature>
<dbReference type="Proteomes" id="UP000678228">
    <property type="component" value="Unassembled WGS sequence"/>
</dbReference>
<dbReference type="PANTHER" id="PTHR30477">
    <property type="entry name" value="ABC-TRANSPORTER METAL-BINDING PROTEIN"/>
    <property type="match status" value="1"/>
</dbReference>
<organism evidence="8 9">
    <name type="scientific">Halalkalibacter suaedae</name>
    <dbReference type="NCBI Taxonomy" id="2822140"/>
    <lineage>
        <taxon>Bacteria</taxon>
        <taxon>Bacillati</taxon>
        <taxon>Bacillota</taxon>
        <taxon>Bacilli</taxon>
        <taxon>Bacillales</taxon>
        <taxon>Bacillaceae</taxon>
        <taxon>Halalkalibacter</taxon>
    </lineage>
</organism>
<evidence type="ECO:0000256" key="7">
    <source>
        <dbReference type="SAM" id="Phobius"/>
    </source>
</evidence>
<dbReference type="RefSeq" id="WP_210596958.1">
    <property type="nucleotide sequence ID" value="NZ_JAGKSQ010000003.1"/>
</dbReference>
<protein>
    <submittedName>
        <fullName evidence="8">Metal ABC transporter permease</fullName>
    </submittedName>
</protein>
<dbReference type="Pfam" id="PF00950">
    <property type="entry name" value="ABC-3"/>
    <property type="match status" value="1"/>
</dbReference>
<keyword evidence="5 7" id="KW-0472">Membrane</keyword>
<evidence type="ECO:0000256" key="2">
    <source>
        <dbReference type="ARBA" id="ARBA00008034"/>
    </source>
</evidence>
<proteinExistence type="inferred from homology"/>
<name>A0A941APA0_9BACI</name>
<evidence type="ECO:0000256" key="4">
    <source>
        <dbReference type="ARBA" id="ARBA00022989"/>
    </source>
</evidence>
<feature type="transmembrane region" description="Helical" evidence="7">
    <location>
        <begin position="96"/>
        <end position="117"/>
    </location>
</feature>
<comment type="similarity">
    <text evidence="2 6">Belongs to the ABC-3 integral membrane protein family.</text>
</comment>
<accession>A0A941APA0</accession>
<keyword evidence="6" id="KW-0813">Transport</keyword>
<reference evidence="8" key="1">
    <citation type="submission" date="2021-03" db="EMBL/GenBank/DDBJ databases">
        <title>Bacillus suaedae sp. nov., isolated from Suaeda aralocaspica.</title>
        <authorList>
            <person name="Lei R.F.R."/>
        </authorList>
    </citation>
    <scope>NUCLEOTIDE SEQUENCE</scope>
    <source>
        <strain evidence="8">YZJH907-2</strain>
    </source>
</reference>
<dbReference type="PANTHER" id="PTHR30477:SF22">
    <property type="entry name" value="METAL ABC TRANSPORTER PERMEASE"/>
    <property type="match status" value="1"/>
</dbReference>
<gene>
    <name evidence="8" type="ORF">J7W16_08990</name>
</gene>
<dbReference type="AlphaFoldDB" id="A0A941APA0"/>
<comment type="subcellular location">
    <subcellularLocation>
        <location evidence="6">Cell membrane</location>
        <topology evidence="6">Multi-pass membrane protein</topology>
    </subcellularLocation>
    <subcellularLocation>
        <location evidence="1">Membrane</location>
        <topology evidence="1">Multi-pass membrane protein</topology>
    </subcellularLocation>
</comment>
<comment type="caution">
    <text evidence="8">The sequence shown here is derived from an EMBL/GenBank/DDBJ whole genome shotgun (WGS) entry which is preliminary data.</text>
</comment>
<dbReference type="InterPro" id="IPR037294">
    <property type="entry name" value="ABC_BtuC-like"/>
</dbReference>
<dbReference type="Gene3D" id="1.10.3470.10">
    <property type="entry name" value="ABC transporter involved in vitamin B12 uptake, BtuC"/>
    <property type="match status" value="1"/>
</dbReference>
<keyword evidence="4 7" id="KW-1133">Transmembrane helix</keyword>
<evidence type="ECO:0000313" key="8">
    <source>
        <dbReference type="EMBL" id="MBP3951267.1"/>
    </source>
</evidence>
<evidence type="ECO:0000256" key="6">
    <source>
        <dbReference type="RuleBase" id="RU003943"/>
    </source>
</evidence>
<feature type="transmembrane region" description="Helical" evidence="7">
    <location>
        <begin position="247"/>
        <end position="267"/>
    </location>
</feature>
<sequence length="280" mass="30544">MIEIGFIERGIIAGLIIGLIAPLVGSFLLVRRVSVISESISHITLTGISFGVFLGTIGQFFQAINPLYFGLIFALAGALITERLRVVYKHFQELAVPIILSTGIGLSAIFISLARTGYTEWYSYMFGSIVSVTSDDVKFIVITALLALVLVLFFYKEFISISFDQEFAKISGIPVKKVNLIFAVLTALVISMSMKIVGILLVGAMVVIPVATSIQLAKSFKQLIGLGILFSELAVIIGLYLSYQFMIATGGMIVLVALTILLLVLLFKKIRFYGLKRRAA</sequence>
<feature type="transmembrane region" description="Helical" evidence="7">
    <location>
        <begin position="6"/>
        <end position="30"/>
    </location>
</feature>
<evidence type="ECO:0000313" key="9">
    <source>
        <dbReference type="Proteomes" id="UP000678228"/>
    </source>
</evidence>
<dbReference type="EMBL" id="JAGKSQ010000003">
    <property type="protein sequence ID" value="MBP3951267.1"/>
    <property type="molecule type" value="Genomic_DNA"/>
</dbReference>
<evidence type="ECO:0000256" key="5">
    <source>
        <dbReference type="ARBA" id="ARBA00023136"/>
    </source>
</evidence>
<dbReference type="GO" id="GO:0055085">
    <property type="term" value="P:transmembrane transport"/>
    <property type="evidence" value="ECO:0007669"/>
    <property type="project" value="InterPro"/>
</dbReference>
<evidence type="ECO:0000256" key="3">
    <source>
        <dbReference type="ARBA" id="ARBA00022692"/>
    </source>
</evidence>
<keyword evidence="3 6" id="KW-0812">Transmembrane</keyword>
<dbReference type="GO" id="GO:0043190">
    <property type="term" value="C:ATP-binding cassette (ABC) transporter complex"/>
    <property type="evidence" value="ECO:0007669"/>
    <property type="project" value="InterPro"/>
</dbReference>
<evidence type="ECO:0000256" key="1">
    <source>
        <dbReference type="ARBA" id="ARBA00004141"/>
    </source>
</evidence>
<feature type="transmembrane region" description="Helical" evidence="7">
    <location>
        <begin position="67"/>
        <end position="84"/>
    </location>
</feature>